<keyword evidence="3" id="KW-0233">DNA recombination</keyword>
<dbReference type="SMART" id="SM00857">
    <property type="entry name" value="Resolvase"/>
    <property type="match status" value="1"/>
</dbReference>
<evidence type="ECO:0000256" key="3">
    <source>
        <dbReference type="ARBA" id="ARBA00023172"/>
    </source>
</evidence>
<name>A0A0D0TQ11_PSEFL</name>
<dbReference type="Pfam" id="PF00239">
    <property type="entry name" value="Resolvase"/>
    <property type="match status" value="1"/>
</dbReference>
<dbReference type="Gene3D" id="3.40.50.1390">
    <property type="entry name" value="Resolvase, N-terminal catalytic domain"/>
    <property type="match status" value="1"/>
</dbReference>
<dbReference type="Pfam" id="PF07508">
    <property type="entry name" value="Recombinase"/>
    <property type="match status" value="1"/>
</dbReference>
<sequence length="524" mass="58764">MPKAISYIRFSSEKQAKGSSLERQQTMLAQWLDSNPEYVLSDLRFQDLGVSGFTGAHLENGFGQLLAAVENGSIEPGDVVLIEAIDRVGRLEPMEMLPLLARIVRTGVYIVTLDDGIKYDRESANSNHLFLLVAKVQQAHQYSETLSRRLKASYAARRKNAVEGVVPKRHTPVWLTSEGELIPEIAPLVKQAFEDYASGIGERRIFERIFKGNSNPLLARMAPSTVKRWMNNRTAIGEWDSIPNVYPAVVEPELFYRVQKRMEAKFSPRGTPNKHAYTGLVVCSECGKNFNTKYFKASDQTSMECSSRARRGAMGCSNNRSIPEPVIELAYLFTFTGHALKALEGQMLTASQKRAMELEGEIGEVNKKITRIVNAITVLEDDSEELTDKIRSLQAERKLLQAEMDGLTHTTISMRDKIVSTTHFNKDMMKANALLQSVGYQLVCHPDGTITFEDETGKQTFHYLGWGRSEDVHKVVLSDGKLVKLSINRPENKPMKKTVKATPVDRAALKGVKLSQVKVRLDRQ</sequence>
<reference evidence="7 8" key="1">
    <citation type="submission" date="2015-01" db="EMBL/GenBank/DDBJ databases">
        <title>Genome sequence of the beneficial rhizobacterium Pseudomonas fluorescens 2-79.</title>
        <authorList>
            <person name="Thuermer A."/>
            <person name="Daniel R."/>
        </authorList>
    </citation>
    <scope>NUCLEOTIDE SEQUENCE [LARGE SCALE GENOMIC DNA]</scope>
    <source>
        <strain evidence="7 8">2-79</strain>
    </source>
</reference>
<evidence type="ECO:0000256" key="4">
    <source>
        <dbReference type="PIRSR" id="PIRSR606118-50"/>
    </source>
</evidence>
<feature type="coiled-coil region" evidence="5">
    <location>
        <begin position="348"/>
        <end position="410"/>
    </location>
</feature>
<dbReference type="PROSITE" id="PS00398">
    <property type="entry name" value="RECOMBINASES_2"/>
    <property type="match status" value="1"/>
</dbReference>
<proteinExistence type="predicted"/>
<comment type="caution">
    <text evidence="7">The sequence shown here is derived from an EMBL/GenBank/DDBJ whole genome shotgun (WGS) entry which is preliminary data.</text>
</comment>
<dbReference type="SUPFAM" id="SSF53041">
    <property type="entry name" value="Resolvase-like"/>
    <property type="match status" value="1"/>
</dbReference>
<feature type="domain" description="Resolvase/invertase-type recombinase catalytic" evidence="6">
    <location>
        <begin position="3"/>
        <end position="161"/>
    </location>
</feature>
<dbReference type="InterPro" id="IPR006119">
    <property type="entry name" value="Resolv_N"/>
</dbReference>
<dbReference type="InterPro" id="IPR011109">
    <property type="entry name" value="DNA_bind_recombinase_dom"/>
</dbReference>
<gene>
    <name evidence="7" type="ORF">PFLU3_16380</name>
</gene>
<protein>
    <recommendedName>
        <fullName evidence="6">Resolvase/invertase-type recombinase catalytic domain-containing protein</fullName>
    </recommendedName>
</protein>
<organism evidence="7 8">
    <name type="scientific">Pseudomonas fluorescens</name>
    <dbReference type="NCBI Taxonomy" id="294"/>
    <lineage>
        <taxon>Bacteria</taxon>
        <taxon>Pseudomonadati</taxon>
        <taxon>Pseudomonadota</taxon>
        <taxon>Gammaproteobacteria</taxon>
        <taxon>Pseudomonadales</taxon>
        <taxon>Pseudomonadaceae</taxon>
        <taxon>Pseudomonas</taxon>
    </lineage>
</organism>
<dbReference type="CDD" id="cd00338">
    <property type="entry name" value="Ser_Recombinase"/>
    <property type="match status" value="1"/>
</dbReference>
<dbReference type="PROSITE" id="PS51736">
    <property type="entry name" value="RECOMBINASES_3"/>
    <property type="match status" value="1"/>
</dbReference>
<dbReference type="Pfam" id="PF13408">
    <property type="entry name" value="Zn_ribbon_recom"/>
    <property type="match status" value="1"/>
</dbReference>
<dbReference type="InterPro" id="IPR036162">
    <property type="entry name" value="Resolvase-like_N_sf"/>
</dbReference>
<evidence type="ECO:0000256" key="1">
    <source>
        <dbReference type="ARBA" id="ARBA00022908"/>
    </source>
</evidence>
<accession>A0A0D0TQ11</accession>
<dbReference type="RefSeq" id="WP_052501129.1">
    <property type="nucleotide sequence ID" value="NZ_JXCQ01000010.1"/>
</dbReference>
<dbReference type="InterPro" id="IPR025827">
    <property type="entry name" value="Zn_ribbon_recom_dom"/>
</dbReference>
<dbReference type="GO" id="GO:0003677">
    <property type="term" value="F:DNA binding"/>
    <property type="evidence" value="ECO:0007669"/>
    <property type="project" value="UniProtKB-KW"/>
</dbReference>
<feature type="active site" description="O-(5'-phospho-DNA)-serine intermediate" evidence="4">
    <location>
        <position position="11"/>
    </location>
</feature>
<keyword evidence="5" id="KW-0175">Coiled coil</keyword>
<dbReference type="EMBL" id="JXCQ01000010">
    <property type="protein sequence ID" value="KIR22955.1"/>
    <property type="molecule type" value="Genomic_DNA"/>
</dbReference>
<evidence type="ECO:0000313" key="8">
    <source>
        <dbReference type="Proteomes" id="UP000032210"/>
    </source>
</evidence>
<dbReference type="PATRIC" id="fig|294.125.peg.1686"/>
<dbReference type="InterPro" id="IPR050639">
    <property type="entry name" value="SSR_resolvase"/>
</dbReference>
<keyword evidence="2" id="KW-0238">DNA-binding</keyword>
<dbReference type="InterPro" id="IPR006118">
    <property type="entry name" value="Recombinase_CS"/>
</dbReference>
<dbReference type="GO" id="GO:0000150">
    <property type="term" value="F:DNA strand exchange activity"/>
    <property type="evidence" value="ECO:0007669"/>
    <property type="project" value="InterPro"/>
</dbReference>
<dbReference type="PANTHER" id="PTHR30461:SF2">
    <property type="entry name" value="SERINE RECOMBINASE PINE-RELATED"/>
    <property type="match status" value="1"/>
</dbReference>
<dbReference type="Gene3D" id="3.90.1750.20">
    <property type="entry name" value="Putative Large Serine Recombinase, Chain B, Domain 2"/>
    <property type="match status" value="1"/>
</dbReference>
<keyword evidence="1" id="KW-0229">DNA integration</keyword>
<dbReference type="AlphaFoldDB" id="A0A0D0TQ11"/>
<evidence type="ECO:0000256" key="2">
    <source>
        <dbReference type="ARBA" id="ARBA00023125"/>
    </source>
</evidence>
<dbReference type="Proteomes" id="UP000032210">
    <property type="component" value="Unassembled WGS sequence"/>
</dbReference>
<dbReference type="GO" id="GO:0015074">
    <property type="term" value="P:DNA integration"/>
    <property type="evidence" value="ECO:0007669"/>
    <property type="project" value="UniProtKB-KW"/>
</dbReference>
<dbReference type="PANTHER" id="PTHR30461">
    <property type="entry name" value="DNA-INVERTASE FROM LAMBDOID PROPHAGE"/>
    <property type="match status" value="1"/>
</dbReference>
<evidence type="ECO:0000313" key="7">
    <source>
        <dbReference type="EMBL" id="KIR22955.1"/>
    </source>
</evidence>
<evidence type="ECO:0000259" key="6">
    <source>
        <dbReference type="PROSITE" id="PS51736"/>
    </source>
</evidence>
<dbReference type="InterPro" id="IPR038109">
    <property type="entry name" value="DNA_bind_recomb_sf"/>
</dbReference>
<evidence type="ECO:0000256" key="5">
    <source>
        <dbReference type="SAM" id="Coils"/>
    </source>
</evidence>